<dbReference type="RefSeq" id="WP_308480789.1">
    <property type="nucleotide sequence ID" value="NZ_OY726397.1"/>
</dbReference>
<sequence>MWGSLLALALLTTINPVRLGIILLVLSRPRPMQNLLAYWVGAAIVGLATLLLPLVLLHANPASASFARDFADPTANPTAQRTAIGVGVALLAAAALIVVRSFAQAPAAEVRQTTPDRGGATSPLALDSTTPPFISRWLGPADGAPATDASLFRRLLSRARTAWQNGSPWIAFTLGVIVLPPLDGVLFALAIIVASGAALGTQVIAVVAYMVGVLLIEEIILASNVVAPTRTQALLHRLHEWAQAHHRKFVAAILALVGASLVVRGLGGF</sequence>
<evidence type="ECO:0000313" key="3">
    <source>
        <dbReference type="Proteomes" id="UP001190465"/>
    </source>
</evidence>
<organism evidence="2 3">
    <name type="scientific">[Mycobacterium] burgundiense</name>
    <dbReference type="NCBI Taxonomy" id="3064286"/>
    <lineage>
        <taxon>Bacteria</taxon>
        <taxon>Bacillati</taxon>
        <taxon>Actinomycetota</taxon>
        <taxon>Actinomycetes</taxon>
        <taxon>Mycobacteriales</taxon>
        <taxon>Mycobacteriaceae</taxon>
        <taxon>Mycolicibacterium</taxon>
    </lineage>
</organism>
<feature type="transmembrane region" description="Helical" evidence="1">
    <location>
        <begin position="38"/>
        <end position="59"/>
    </location>
</feature>
<dbReference type="Pfam" id="PF11139">
    <property type="entry name" value="SfLAP"/>
    <property type="match status" value="1"/>
</dbReference>
<accession>A0ABN9MUX7</accession>
<evidence type="ECO:0000256" key="1">
    <source>
        <dbReference type="SAM" id="Phobius"/>
    </source>
</evidence>
<name>A0ABN9MUX7_9MYCO</name>
<dbReference type="InterPro" id="IPR021315">
    <property type="entry name" value="Gap/Sap"/>
</dbReference>
<feature type="transmembrane region" description="Helical" evidence="1">
    <location>
        <begin position="248"/>
        <end position="267"/>
    </location>
</feature>
<feature type="transmembrane region" description="Helical" evidence="1">
    <location>
        <begin position="169"/>
        <end position="197"/>
    </location>
</feature>
<feature type="transmembrane region" description="Helical" evidence="1">
    <location>
        <begin position="6"/>
        <end position="26"/>
    </location>
</feature>
<dbReference type="Proteomes" id="UP001190465">
    <property type="component" value="Chromosome"/>
</dbReference>
<keyword evidence="1" id="KW-0812">Transmembrane</keyword>
<reference evidence="2 3" key="1">
    <citation type="submission" date="2023-08" db="EMBL/GenBank/DDBJ databases">
        <authorList>
            <person name="Folkvardsen B D."/>
            <person name="Norman A."/>
        </authorList>
    </citation>
    <scope>NUCLEOTIDE SEQUENCE [LARGE SCALE GENOMIC DNA]</scope>
    <source>
        <strain evidence="2 3">Mu0053</strain>
    </source>
</reference>
<dbReference type="EMBL" id="OY726397">
    <property type="protein sequence ID" value="CAJ1495616.1"/>
    <property type="molecule type" value="Genomic_DNA"/>
</dbReference>
<keyword evidence="1" id="KW-1133">Transmembrane helix</keyword>
<feature type="transmembrane region" description="Helical" evidence="1">
    <location>
        <begin position="79"/>
        <end position="99"/>
    </location>
</feature>
<feature type="transmembrane region" description="Helical" evidence="1">
    <location>
        <begin position="203"/>
        <end position="227"/>
    </location>
</feature>
<evidence type="ECO:0000313" key="2">
    <source>
        <dbReference type="EMBL" id="CAJ1495616.1"/>
    </source>
</evidence>
<protein>
    <submittedName>
        <fullName evidence="2">GAP family protein</fullName>
    </submittedName>
</protein>
<keyword evidence="3" id="KW-1185">Reference proteome</keyword>
<gene>
    <name evidence="2" type="ORF">MU0053_000441</name>
</gene>
<proteinExistence type="predicted"/>
<keyword evidence="1" id="KW-0472">Membrane</keyword>